<evidence type="ECO:0000259" key="3">
    <source>
        <dbReference type="PROSITE" id="PS50114"/>
    </source>
</evidence>
<dbReference type="GO" id="GO:0043565">
    <property type="term" value="F:sequence-specific DNA binding"/>
    <property type="evidence" value="ECO:0007669"/>
    <property type="project" value="InterPro"/>
</dbReference>
<feature type="region of interest" description="Disordered" evidence="2">
    <location>
        <begin position="87"/>
        <end position="203"/>
    </location>
</feature>
<evidence type="ECO:0000313" key="5">
    <source>
        <dbReference type="Proteomes" id="UP000006038"/>
    </source>
</evidence>
<dbReference type="Pfam" id="PF00320">
    <property type="entry name" value="GATA"/>
    <property type="match status" value="1"/>
</dbReference>
<dbReference type="OMA" id="RFSICAF"/>
<dbReference type="HOGENOM" id="CLU_1350744_0_0_1"/>
<evidence type="ECO:0000256" key="2">
    <source>
        <dbReference type="SAM" id="MobiDB-lite"/>
    </source>
</evidence>
<name>J3LUF8_ORYBR</name>
<dbReference type="SMART" id="SM00401">
    <property type="entry name" value="ZnF_GATA"/>
    <property type="match status" value="1"/>
</dbReference>
<dbReference type="GO" id="GO:0008270">
    <property type="term" value="F:zinc ion binding"/>
    <property type="evidence" value="ECO:0007669"/>
    <property type="project" value="UniProtKB-KW"/>
</dbReference>
<keyword evidence="1" id="KW-0863">Zinc-finger</keyword>
<feature type="compositionally biased region" description="Basic residues" evidence="2">
    <location>
        <begin position="164"/>
        <end position="176"/>
    </location>
</feature>
<sequence length="203" mass="21491">MDSSVEKGSESIDPGERTASGEPKACTDCHTTKTPLWRGGPSGPKVRSDPLLPLRFSICAFSPALSVADPSDLFFFSFDPVAVQRLRDPVPEEEAGGAGAGRRRGRRGAAGEEEVQEGEGGGGDRGPPHGRVRQGGGAEAAAADAAEETPRGGGESGHPPHGPLLRRHLRLSHHLPTRSNSKREKESKKPRRKGSFDMGAMEE</sequence>
<dbReference type="InterPro" id="IPR013088">
    <property type="entry name" value="Znf_NHR/GATA"/>
</dbReference>
<keyword evidence="1" id="KW-0862">Zinc</keyword>
<feature type="domain" description="GATA-type" evidence="3">
    <location>
        <begin position="20"/>
        <end position="43"/>
    </location>
</feature>
<accession>J3LUF8</accession>
<dbReference type="Gramene" id="OB03G46840.1">
    <property type="protein sequence ID" value="OB03G46840.1"/>
    <property type="gene ID" value="OB03G46840"/>
</dbReference>
<keyword evidence="1" id="KW-0479">Metal-binding</keyword>
<dbReference type="InterPro" id="IPR000679">
    <property type="entry name" value="Znf_GATA"/>
</dbReference>
<keyword evidence="5" id="KW-1185">Reference proteome</keyword>
<feature type="region of interest" description="Disordered" evidence="2">
    <location>
        <begin position="1"/>
        <end position="49"/>
    </location>
</feature>
<reference evidence="4" key="2">
    <citation type="submission" date="2013-04" db="UniProtKB">
        <authorList>
            <consortium name="EnsemblPlants"/>
        </authorList>
    </citation>
    <scope>IDENTIFICATION</scope>
</reference>
<organism evidence="4">
    <name type="scientific">Oryza brachyantha</name>
    <name type="common">malo sina</name>
    <dbReference type="NCBI Taxonomy" id="4533"/>
    <lineage>
        <taxon>Eukaryota</taxon>
        <taxon>Viridiplantae</taxon>
        <taxon>Streptophyta</taxon>
        <taxon>Embryophyta</taxon>
        <taxon>Tracheophyta</taxon>
        <taxon>Spermatophyta</taxon>
        <taxon>Magnoliopsida</taxon>
        <taxon>Liliopsida</taxon>
        <taxon>Poales</taxon>
        <taxon>Poaceae</taxon>
        <taxon>BOP clade</taxon>
        <taxon>Oryzoideae</taxon>
        <taxon>Oryzeae</taxon>
        <taxon>Oryzinae</taxon>
        <taxon>Oryza</taxon>
    </lineage>
</organism>
<dbReference type="AlphaFoldDB" id="J3LUF8"/>
<dbReference type="SUPFAM" id="SSF57716">
    <property type="entry name" value="Glucocorticoid receptor-like (DNA-binding domain)"/>
    <property type="match status" value="1"/>
</dbReference>
<dbReference type="GO" id="GO:0006355">
    <property type="term" value="P:regulation of DNA-templated transcription"/>
    <property type="evidence" value="ECO:0007669"/>
    <property type="project" value="InterPro"/>
</dbReference>
<evidence type="ECO:0000256" key="1">
    <source>
        <dbReference type="PROSITE-ProRule" id="PRU00094"/>
    </source>
</evidence>
<protein>
    <recommendedName>
        <fullName evidence="3">GATA-type domain-containing protein</fullName>
    </recommendedName>
</protein>
<dbReference type="Gene3D" id="3.30.50.10">
    <property type="entry name" value="Erythroid Transcription Factor GATA-1, subunit A"/>
    <property type="match status" value="1"/>
</dbReference>
<dbReference type="PROSITE" id="PS50114">
    <property type="entry name" value="GATA_ZN_FINGER_2"/>
    <property type="match status" value="1"/>
</dbReference>
<dbReference type="Proteomes" id="UP000006038">
    <property type="component" value="Chromosome 3"/>
</dbReference>
<evidence type="ECO:0000313" key="4">
    <source>
        <dbReference type="EnsemblPlants" id="OB03G46840.1"/>
    </source>
</evidence>
<dbReference type="EnsemblPlants" id="OB03G46840.1">
    <property type="protein sequence ID" value="OB03G46840.1"/>
    <property type="gene ID" value="OB03G46840"/>
</dbReference>
<proteinExistence type="predicted"/>
<reference evidence="4" key="1">
    <citation type="journal article" date="2013" name="Nat. Commun.">
        <title>Whole-genome sequencing of Oryza brachyantha reveals mechanisms underlying Oryza genome evolution.</title>
        <authorList>
            <person name="Chen J."/>
            <person name="Huang Q."/>
            <person name="Gao D."/>
            <person name="Wang J."/>
            <person name="Lang Y."/>
            <person name="Liu T."/>
            <person name="Li B."/>
            <person name="Bai Z."/>
            <person name="Luis Goicoechea J."/>
            <person name="Liang C."/>
            <person name="Chen C."/>
            <person name="Zhang W."/>
            <person name="Sun S."/>
            <person name="Liao Y."/>
            <person name="Zhang X."/>
            <person name="Yang L."/>
            <person name="Song C."/>
            <person name="Wang M."/>
            <person name="Shi J."/>
            <person name="Liu G."/>
            <person name="Liu J."/>
            <person name="Zhou H."/>
            <person name="Zhou W."/>
            <person name="Yu Q."/>
            <person name="An N."/>
            <person name="Chen Y."/>
            <person name="Cai Q."/>
            <person name="Wang B."/>
            <person name="Liu B."/>
            <person name="Min J."/>
            <person name="Huang Y."/>
            <person name="Wu H."/>
            <person name="Li Z."/>
            <person name="Zhang Y."/>
            <person name="Yin Y."/>
            <person name="Song W."/>
            <person name="Jiang J."/>
            <person name="Jackson S.A."/>
            <person name="Wing R.A."/>
            <person name="Wang J."/>
            <person name="Chen M."/>
        </authorList>
    </citation>
    <scope>NUCLEOTIDE SEQUENCE [LARGE SCALE GENOMIC DNA]</scope>
    <source>
        <strain evidence="4">cv. IRGC 101232</strain>
    </source>
</reference>
<feature type="compositionally biased region" description="Basic and acidic residues" evidence="2">
    <location>
        <begin position="1"/>
        <end position="16"/>
    </location>
</feature>